<dbReference type="Proteomes" id="UP000735302">
    <property type="component" value="Unassembled WGS sequence"/>
</dbReference>
<dbReference type="Pfam" id="PF00078">
    <property type="entry name" value="RVT_1"/>
    <property type="match status" value="1"/>
</dbReference>
<evidence type="ECO:0000313" key="2">
    <source>
        <dbReference type="EMBL" id="GFO17504.1"/>
    </source>
</evidence>
<proteinExistence type="predicted"/>
<dbReference type="InterPro" id="IPR000477">
    <property type="entry name" value="RT_dom"/>
</dbReference>
<dbReference type="InterPro" id="IPR043128">
    <property type="entry name" value="Rev_trsase/Diguanyl_cyclase"/>
</dbReference>
<feature type="domain" description="Reverse transcriptase" evidence="1">
    <location>
        <begin position="4"/>
        <end position="181"/>
    </location>
</feature>
<dbReference type="Gene3D" id="3.30.70.270">
    <property type="match status" value="2"/>
</dbReference>
<dbReference type="InterPro" id="IPR043502">
    <property type="entry name" value="DNA/RNA_pol_sf"/>
</dbReference>
<dbReference type="AlphaFoldDB" id="A0AAV4BGM6"/>
<reference evidence="2 3" key="1">
    <citation type="journal article" date="2021" name="Elife">
        <title>Chloroplast acquisition without the gene transfer in kleptoplastic sea slugs, Plakobranchus ocellatus.</title>
        <authorList>
            <person name="Maeda T."/>
            <person name="Takahashi S."/>
            <person name="Yoshida T."/>
            <person name="Shimamura S."/>
            <person name="Takaki Y."/>
            <person name="Nagai Y."/>
            <person name="Toyoda A."/>
            <person name="Suzuki Y."/>
            <person name="Arimoto A."/>
            <person name="Ishii H."/>
            <person name="Satoh N."/>
            <person name="Nishiyama T."/>
            <person name="Hasebe M."/>
            <person name="Maruyama T."/>
            <person name="Minagawa J."/>
            <person name="Obokata J."/>
            <person name="Shigenobu S."/>
        </authorList>
    </citation>
    <scope>NUCLEOTIDE SEQUENCE [LARGE SCALE GENOMIC DNA]</scope>
</reference>
<dbReference type="SUPFAM" id="SSF56672">
    <property type="entry name" value="DNA/RNA polymerases"/>
    <property type="match status" value="1"/>
</dbReference>
<gene>
    <name evidence="2" type="ORF">PoB_004400900</name>
</gene>
<protein>
    <submittedName>
        <fullName evidence="2">Pol polyprotein</fullName>
    </submittedName>
</protein>
<keyword evidence="3" id="KW-1185">Reference proteome</keyword>
<dbReference type="InterPro" id="IPR050951">
    <property type="entry name" value="Retrovirus_Pol_polyprotein"/>
</dbReference>
<dbReference type="PROSITE" id="PS50878">
    <property type="entry name" value="RT_POL"/>
    <property type="match status" value="1"/>
</dbReference>
<dbReference type="PANTHER" id="PTHR37984">
    <property type="entry name" value="PROTEIN CBG26694"/>
    <property type="match status" value="1"/>
</dbReference>
<name>A0AAV4BGM6_9GAST</name>
<dbReference type="PANTHER" id="PTHR37984:SF5">
    <property type="entry name" value="PROTEIN NYNRIN-LIKE"/>
    <property type="match status" value="1"/>
</dbReference>
<accession>A0AAV4BGM6</accession>
<dbReference type="EMBL" id="BLXT01004823">
    <property type="protein sequence ID" value="GFO17504.1"/>
    <property type="molecule type" value="Genomic_DNA"/>
</dbReference>
<evidence type="ECO:0000259" key="1">
    <source>
        <dbReference type="PROSITE" id="PS50878"/>
    </source>
</evidence>
<evidence type="ECO:0000313" key="3">
    <source>
        <dbReference type="Proteomes" id="UP000735302"/>
    </source>
</evidence>
<organism evidence="2 3">
    <name type="scientific">Plakobranchus ocellatus</name>
    <dbReference type="NCBI Taxonomy" id="259542"/>
    <lineage>
        <taxon>Eukaryota</taxon>
        <taxon>Metazoa</taxon>
        <taxon>Spiralia</taxon>
        <taxon>Lophotrochozoa</taxon>
        <taxon>Mollusca</taxon>
        <taxon>Gastropoda</taxon>
        <taxon>Heterobranchia</taxon>
        <taxon>Euthyneura</taxon>
        <taxon>Panpulmonata</taxon>
        <taxon>Sacoglossa</taxon>
        <taxon>Placobranchoidea</taxon>
        <taxon>Plakobranchidae</taxon>
        <taxon>Plakobranchus</taxon>
    </lineage>
</organism>
<comment type="caution">
    <text evidence="2">The sequence shown here is derived from an EMBL/GenBank/DDBJ whole genome shotgun (WGS) entry which is preliminary data.</text>
</comment>
<sequence length="181" mass="20937">MELKGVIKKVQVPTELVKGLVIVEKQDSKDIRLCLDPRNLNKAIKREHHPLPTNEEITTRLTEAKVFSKLEANSGYWQIPLDEDSQLLSTFNTPEGRYCFTRMPFGITSAQEVFHKRIHEAFEDIEGVETDIDDILVWGKNTKEHDERLRKVLNRCRKIKLTLNEKNVISTKTKLPILDTS</sequence>
<dbReference type="CDD" id="cd01647">
    <property type="entry name" value="RT_LTR"/>
    <property type="match status" value="1"/>
</dbReference>